<keyword evidence="4 6" id="KW-1133">Transmembrane helix</keyword>
<comment type="subcellular location">
    <subcellularLocation>
        <location evidence="1">Cell membrane</location>
        <topology evidence="1">Multi-pass membrane protein</topology>
    </subcellularLocation>
</comment>
<evidence type="ECO:0000256" key="6">
    <source>
        <dbReference type="SAM" id="Phobius"/>
    </source>
</evidence>
<proteinExistence type="predicted"/>
<evidence type="ECO:0000313" key="7">
    <source>
        <dbReference type="EMBL" id="MDX5984063.1"/>
    </source>
</evidence>
<feature type="transmembrane region" description="Helical" evidence="6">
    <location>
        <begin position="69"/>
        <end position="87"/>
    </location>
</feature>
<feature type="transmembrane region" description="Helical" evidence="6">
    <location>
        <begin position="309"/>
        <end position="326"/>
    </location>
</feature>
<evidence type="ECO:0000256" key="1">
    <source>
        <dbReference type="ARBA" id="ARBA00004651"/>
    </source>
</evidence>
<name>A0ABU4PIP6_9SPHN</name>
<dbReference type="PANTHER" id="PTHR33529:SF2">
    <property type="entry name" value="LIPOPOLYSACCHARIDE EXPORT SYSTEM PERMEASE PROTEIN LPTG"/>
    <property type="match status" value="1"/>
</dbReference>
<dbReference type="PANTHER" id="PTHR33529">
    <property type="entry name" value="SLR0882 PROTEIN-RELATED"/>
    <property type="match status" value="1"/>
</dbReference>
<gene>
    <name evidence="7" type="primary">lptG</name>
    <name evidence="7" type="ORF">SIL82_07310</name>
</gene>
<evidence type="ECO:0000256" key="5">
    <source>
        <dbReference type="ARBA" id="ARBA00023136"/>
    </source>
</evidence>
<dbReference type="Proteomes" id="UP001279660">
    <property type="component" value="Unassembled WGS sequence"/>
</dbReference>
<protein>
    <submittedName>
        <fullName evidence="7">LPS export ABC transporter permease LptG</fullName>
    </submittedName>
</protein>
<keyword evidence="2" id="KW-1003">Cell membrane</keyword>
<evidence type="ECO:0000313" key="8">
    <source>
        <dbReference type="Proteomes" id="UP001279660"/>
    </source>
</evidence>
<accession>A0ABU4PIP6</accession>
<organism evidence="7 8">
    <name type="scientific">Sphingomonas echinoides</name>
    <dbReference type="NCBI Taxonomy" id="59803"/>
    <lineage>
        <taxon>Bacteria</taxon>
        <taxon>Pseudomonadati</taxon>
        <taxon>Pseudomonadota</taxon>
        <taxon>Alphaproteobacteria</taxon>
        <taxon>Sphingomonadales</taxon>
        <taxon>Sphingomonadaceae</taxon>
        <taxon>Sphingomonas</taxon>
    </lineage>
</organism>
<sequence>MTALDLFPSRTVALYMGKMFLTRTFAVLMMLVLVLQALDLLTESGHILAHAGNGQPEILRYLSLRIPEIIAQFLPFSVLLGTIITLSTLNQNSEVIALKASGMSAHQVLAPLLIASLGVAFISFTFNDRIVSRATATLDQWQKVEYGPVPVDRGDRTNVWVRDGDDLLQVDQVRGRGDATRLSGITLFDRTGGNLVGIITAKTGVRVAGGWKVSPATHFDVASGKLAKVGTVVIGRDVRPDQFALSNIDANGLSFGALRDTIADLKAGGRPTKALEGAMWHKLAGPLSSVLMPLLGAVAAFGLARSGKLFVRAVIGMMLGFLYFVADNFALAMGNLGAYPPFLAAWAPFLLFFMIGEAVLIRTEE</sequence>
<evidence type="ECO:0000256" key="3">
    <source>
        <dbReference type="ARBA" id="ARBA00022692"/>
    </source>
</evidence>
<keyword evidence="5 6" id="KW-0472">Membrane</keyword>
<dbReference type="EMBL" id="JAWXXV010000001">
    <property type="protein sequence ID" value="MDX5984063.1"/>
    <property type="molecule type" value="Genomic_DNA"/>
</dbReference>
<evidence type="ECO:0000256" key="4">
    <source>
        <dbReference type="ARBA" id="ARBA00022989"/>
    </source>
</evidence>
<dbReference type="InterPro" id="IPR030923">
    <property type="entry name" value="LptG"/>
</dbReference>
<feature type="transmembrane region" description="Helical" evidence="6">
    <location>
        <begin position="20"/>
        <end position="38"/>
    </location>
</feature>
<reference evidence="7 8" key="1">
    <citation type="submission" date="2023-11" db="EMBL/GenBank/DDBJ databases">
        <title>MicrobeMod: A computational toolkit for identifying prokaryotic methylation and restriction-modification with nanopore sequencing.</title>
        <authorList>
            <person name="Crits-Christoph A."/>
            <person name="Kang S.C."/>
            <person name="Lee H."/>
            <person name="Ostrov N."/>
        </authorList>
    </citation>
    <scope>NUCLEOTIDE SEQUENCE [LARGE SCALE GENOMIC DNA]</scope>
    <source>
        <strain evidence="7 8">ATCC 14820</strain>
    </source>
</reference>
<dbReference type="InterPro" id="IPR005495">
    <property type="entry name" value="LptG/LptF_permease"/>
</dbReference>
<feature type="transmembrane region" description="Helical" evidence="6">
    <location>
        <begin position="108"/>
        <end position="126"/>
    </location>
</feature>
<dbReference type="NCBIfam" id="TIGR04408">
    <property type="entry name" value="LptG_lptG"/>
    <property type="match status" value="1"/>
</dbReference>
<dbReference type="Pfam" id="PF03739">
    <property type="entry name" value="LptF_LptG"/>
    <property type="match status" value="1"/>
</dbReference>
<keyword evidence="8" id="KW-1185">Reference proteome</keyword>
<comment type="caution">
    <text evidence="7">The sequence shown here is derived from an EMBL/GenBank/DDBJ whole genome shotgun (WGS) entry which is preliminary data.</text>
</comment>
<dbReference type="RefSeq" id="WP_010403927.1">
    <property type="nucleotide sequence ID" value="NZ_JAWXXV010000001.1"/>
</dbReference>
<keyword evidence="3 6" id="KW-0812">Transmembrane</keyword>
<feature type="transmembrane region" description="Helical" evidence="6">
    <location>
        <begin position="338"/>
        <end position="361"/>
    </location>
</feature>
<evidence type="ECO:0000256" key="2">
    <source>
        <dbReference type="ARBA" id="ARBA00022475"/>
    </source>
</evidence>